<organism evidence="13 14">
    <name type="scientific">Dioszegia hungarica</name>
    <dbReference type="NCBI Taxonomy" id="4972"/>
    <lineage>
        <taxon>Eukaryota</taxon>
        <taxon>Fungi</taxon>
        <taxon>Dikarya</taxon>
        <taxon>Basidiomycota</taxon>
        <taxon>Agaricomycotina</taxon>
        <taxon>Tremellomycetes</taxon>
        <taxon>Tremellales</taxon>
        <taxon>Bulleribasidiaceae</taxon>
        <taxon>Dioszegia</taxon>
    </lineage>
</organism>
<dbReference type="GO" id="GO:0071595">
    <property type="term" value="C:Nem1-Spo7 phosphatase complex"/>
    <property type="evidence" value="ECO:0007669"/>
    <property type="project" value="InterPro"/>
</dbReference>
<evidence type="ECO:0000256" key="11">
    <source>
        <dbReference type="SAM" id="MobiDB-lite"/>
    </source>
</evidence>
<dbReference type="InterPro" id="IPR005605">
    <property type="entry name" value="Spo7"/>
</dbReference>
<dbReference type="GeneID" id="77729254"/>
<evidence type="ECO:0000256" key="12">
    <source>
        <dbReference type="SAM" id="Phobius"/>
    </source>
</evidence>
<name>A0AA38H4D4_9TREE</name>
<feature type="region of interest" description="Disordered" evidence="11">
    <location>
        <begin position="1"/>
        <end position="30"/>
    </location>
</feature>
<proteinExistence type="inferred from homology"/>
<dbReference type="RefSeq" id="XP_052943459.1">
    <property type="nucleotide sequence ID" value="XM_053090049.1"/>
</dbReference>
<dbReference type="PANTHER" id="PTHR20996">
    <property type="entry name" value="NUCLEAR ENVELOPE PHOSPHATASE-REGULATORY SUBUNIT 1"/>
    <property type="match status" value="1"/>
</dbReference>
<keyword evidence="7" id="KW-0443">Lipid metabolism</keyword>
<gene>
    <name evidence="13" type="ORF">MKK02DRAFT_38339</name>
</gene>
<feature type="transmembrane region" description="Helical" evidence="12">
    <location>
        <begin position="62"/>
        <end position="79"/>
    </location>
</feature>
<dbReference type="AlphaFoldDB" id="A0AA38H4D4"/>
<comment type="similarity">
    <text evidence="3">Belongs to the CNEP1R1 family.</text>
</comment>
<evidence type="ECO:0000256" key="8">
    <source>
        <dbReference type="ARBA" id="ARBA00023136"/>
    </source>
</evidence>
<feature type="compositionally biased region" description="Low complexity" evidence="11">
    <location>
        <begin position="1"/>
        <end position="12"/>
    </location>
</feature>
<reference evidence="13" key="1">
    <citation type="journal article" date="2022" name="G3 (Bethesda)">
        <title>High quality genome of the basidiomycete yeast Dioszegia hungarica PDD-24b-2 isolated from cloud water.</title>
        <authorList>
            <person name="Jarrige D."/>
            <person name="Haridas S."/>
            <person name="Bleykasten-Grosshans C."/>
            <person name="Joly M."/>
            <person name="Nadalig T."/>
            <person name="Sancelme M."/>
            <person name="Vuilleumier S."/>
            <person name="Grigoriev I.V."/>
            <person name="Amato P."/>
            <person name="Bringel F."/>
        </authorList>
    </citation>
    <scope>NUCLEOTIDE SEQUENCE</scope>
    <source>
        <strain evidence="13">PDD-24b-2</strain>
    </source>
</reference>
<keyword evidence="14" id="KW-1185">Reference proteome</keyword>
<keyword evidence="6 12" id="KW-1133">Transmembrane helix</keyword>
<comment type="subcellular location">
    <subcellularLocation>
        <location evidence="2">Cytoplasm</location>
    </subcellularLocation>
    <subcellularLocation>
        <location evidence="1">Nucleus membrane</location>
        <topology evidence="1">Multi-pass membrane protein</topology>
    </subcellularLocation>
</comment>
<sequence length="336" mass="37610">MEASAASSSRSPTPTPGPVRPHPTAPFHPHGDTATYRDLLLFEERLKMNAEMLRKRRRRYNIFLYTFLSATLVMAHQLLLKTPTTYVSLRALQGLLAVVLITLILFFASGMYDEKIRYARSYLTYSNKALRPLNMHLNTRRPPLHHLLLSFLPSFVRPHLPATSTSTPTVPPPQTKQVRRASGSGVMPSIPPSSNPRGELIFSSRVDRGFREGYERYRSAFERRREEKERKERAGWWRLWRRKAPEAVVAVLGGGEKGKVAPTPPISRRGTPPIPITVSSISSTSAGGLGKGRTRTPSPSSLRFEDKAPGGGRERAESYSFVWTGTRDTGPLKRAP</sequence>
<evidence type="ECO:0000256" key="10">
    <source>
        <dbReference type="ARBA" id="ARBA00030458"/>
    </source>
</evidence>
<feature type="region of interest" description="Disordered" evidence="11">
    <location>
        <begin position="162"/>
        <end position="198"/>
    </location>
</feature>
<dbReference type="InterPro" id="IPR019168">
    <property type="entry name" value="NEP1-R1"/>
</dbReference>
<feature type="compositionally biased region" description="Basic and acidic residues" evidence="11">
    <location>
        <begin position="303"/>
        <end position="317"/>
    </location>
</feature>
<keyword evidence="4" id="KW-0963">Cytoplasm</keyword>
<evidence type="ECO:0000256" key="4">
    <source>
        <dbReference type="ARBA" id="ARBA00022490"/>
    </source>
</evidence>
<feature type="compositionally biased region" description="Pro residues" evidence="11">
    <location>
        <begin position="13"/>
        <end position="26"/>
    </location>
</feature>
<dbReference type="GO" id="GO:0019888">
    <property type="term" value="F:protein phosphatase regulator activity"/>
    <property type="evidence" value="ECO:0007669"/>
    <property type="project" value="InterPro"/>
</dbReference>
<feature type="transmembrane region" description="Helical" evidence="12">
    <location>
        <begin position="91"/>
        <end position="112"/>
    </location>
</feature>
<feature type="region of interest" description="Disordered" evidence="11">
    <location>
        <begin position="255"/>
        <end position="336"/>
    </location>
</feature>
<evidence type="ECO:0000256" key="1">
    <source>
        <dbReference type="ARBA" id="ARBA00004232"/>
    </source>
</evidence>
<comment type="caution">
    <text evidence="13">The sequence shown here is derived from an EMBL/GenBank/DDBJ whole genome shotgun (WGS) entry which is preliminary data.</text>
</comment>
<feature type="compositionally biased region" description="Low complexity" evidence="11">
    <location>
        <begin position="276"/>
        <end position="285"/>
    </location>
</feature>
<evidence type="ECO:0000256" key="3">
    <source>
        <dbReference type="ARBA" id="ARBA00010998"/>
    </source>
</evidence>
<dbReference type="Pfam" id="PF03907">
    <property type="entry name" value="Spo7"/>
    <property type="match status" value="1"/>
</dbReference>
<evidence type="ECO:0000256" key="7">
    <source>
        <dbReference type="ARBA" id="ARBA00023098"/>
    </source>
</evidence>
<evidence type="ECO:0000313" key="13">
    <source>
        <dbReference type="EMBL" id="KAI9633682.1"/>
    </source>
</evidence>
<keyword evidence="5 12" id="KW-0812">Transmembrane</keyword>
<dbReference type="GO" id="GO:0031965">
    <property type="term" value="C:nuclear membrane"/>
    <property type="evidence" value="ECO:0007669"/>
    <property type="project" value="UniProtKB-SubCell"/>
</dbReference>
<evidence type="ECO:0000256" key="5">
    <source>
        <dbReference type="ARBA" id="ARBA00022692"/>
    </source>
</evidence>
<dbReference type="EMBL" id="JAKWFO010000008">
    <property type="protein sequence ID" value="KAI9633682.1"/>
    <property type="molecule type" value="Genomic_DNA"/>
</dbReference>
<keyword evidence="9" id="KW-0539">Nucleus</keyword>
<dbReference type="Proteomes" id="UP001164286">
    <property type="component" value="Unassembled WGS sequence"/>
</dbReference>
<evidence type="ECO:0000313" key="14">
    <source>
        <dbReference type="Proteomes" id="UP001164286"/>
    </source>
</evidence>
<evidence type="ECO:0000256" key="2">
    <source>
        <dbReference type="ARBA" id="ARBA00004496"/>
    </source>
</evidence>
<accession>A0AA38H4D4</accession>
<dbReference type="GO" id="GO:0006629">
    <property type="term" value="P:lipid metabolic process"/>
    <property type="evidence" value="ECO:0007669"/>
    <property type="project" value="UniProtKB-KW"/>
</dbReference>
<dbReference type="PANTHER" id="PTHR20996:SF1">
    <property type="entry name" value="NUCLEAR ENVELOPE PHOSPHATASE-REGULATORY SUBUNIT 1"/>
    <property type="match status" value="1"/>
</dbReference>
<protein>
    <recommendedName>
        <fullName evidence="10">Transmembrane protein 188</fullName>
    </recommendedName>
</protein>
<evidence type="ECO:0000256" key="9">
    <source>
        <dbReference type="ARBA" id="ARBA00023242"/>
    </source>
</evidence>
<dbReference type="GO" id="GO:0005737">
    <property type="term" value="C:cytoplasm"/>
    <property type="evidence" value="ECO:0007669"/>
    <property type="project" value="UniProtKB-SubCell"/>
</dbReference>
<evidence type="ECO:0000256" key="6">
    <source>
        <dbReference type="ARBA" id="ARBA00022989"/>
    </source>
</evidence>
<keyword evidence="8 12" id="KW-0472">Membrane</keyword>